<dbReference type="InterPro" id="IPR001128">
    <property type="entry name" value="Cyt_P450"/>
</dbReference>
<dbReference type="Proteomes" id="UP000095282">
    <property type="component" value="Unplaced"/>
</dbReference>
<sequence>MGGYPVYSGTFVTAQLSALHINQTVFDNPKEFDPERFIRDEKFLQKVVPFEVGKKSCFGEALLSRFQTRSRSMLISPQGSIVVSKLETTQFKFSLLYQFPLVSH</sequence>
<dbReference type="GO" id="GO:0016712">
    <property type="term" value="F:oxidoreductase activity, acting on paired donors, with incorporation or reduction of molecular oxygen, reduced flavin or flavoprotein as one donor, and incorporation of one atom of oxygen"/>
    <property type="evidence" value="ECO:0007669"/>
    <property type="project" value="TreeGrafter"/>
</dbReference>
<evidence type="ECO:0000256" key="1">
    <source>
        <dbReference type="ARBA" id="ARBA00010617"/>
    </source>
</evidence>
<comment type="cofactor">
    <cofactor evidence="5">
        <name>heme</name>
        <dbReference type="ChEBI" id="CHEBI:30413"/>
    </cofactor>
</comment>
<evidence type="ECO:0000256" key="2">
    <source>
        <dbReference type="ARBA" id="ARBA00022723"/>
    </source>
</evidence>
<dbReference type="InterPro" id="IPR002401">
    <property type="entry name" value="Cyt_P450_E_grp-I"/>
</dbReference>
<dbReference type="InterPro" id="IPR050182">
    <property type="entry name" value="Cytochrome_P450_fam2"/>
</dbReference>
<organism evidence="6 7">
    <name type="scientific">Caenorhabditis tropicalis</name>
    <dbReference type="NCBI Taxonomy" id="1561998"/>
    <lineage>
        <taxon>Eukaryota</taxon>
        <taxon>Metazoa</taxon>
        <taxon>Ecdysozoa</taxon>
        <taxon>Nematoda</taxon>
        <taxon>Chromadorea</taxon>
        <taxon>Rhabditida</taxon>
        <taxon>Rhabditina</taxon>
        <taxon>Rhabditomorpha</taxon>
        <taxon>Rhabditoidea</taxon>
        <taxon>Rhabditidae</taxon>
        <taxon>Peloderinae</taxon>
        <taxon>Caenorhabditis</taxon>
    </lineage>
</organism>
<protein>
    <submittedName>
        <fullName evidence="7">Cytochrome P450</fullName>
    </submittedName>
</protein>
<dbReference type="GO" id="GO:0006805">
    <property type="term" value="P:xenobiotic metabolic process"/>
    <property type="evidence" value="ECO:0007669"/>
    <property type="project" value="TreeGrafter"/>
</dbReference>
<keyword evidence="4" id="KW-0503">Monooxygenase</keyword>
<evidence type="ECO:0000313" key="6">
    <source>
        <dbReference type="Proteomes" id="UP000095282"/>
    </source>
</evidence>
<proteinExistence type="inferred from homology"/>
<dbReference type="GO" id="GO:0005737">
    <property type="term" value="C:cytoplasm"/>
    <property type="evidence" value="ECO:0007669"/>
    <property type="project" value="TreeGrafter"/>
</dbReference>
<evidence type="ECO:0000256" key="4">
    <source>
        <dbReference type="ARBA" id="ARBA00023033"/>
    </source>
</evidence>
<dbReference type="GO" id="GO:0020037">
    <property type="term" value="F:heme binding"/>
    <property type="evidence" value="ECO:0007669"/>
    <property type="project" value="InterPro"/>
</dbReference>
<dbReference type="PANTHER" id="PTHR24300">
    <property type="entry name" value="CYTOCHROME P450 508A4-RELATED"/>
    <property type="match status" value="1"/>
</dbReference>
<evidence type="ECO:0000313" key="7">
    <source>
        <dbReference type="WBParaSite" id="Csp11.Scaffold410.g1066.t1"/>
    </source>
</evidence>
<keyword evidence="6" id="KW-1185">Reference proteome</keyword>
<dbReference type="PANTHER" id="PTHR24300:SF79">
    <property type="entry name" value="CYTOCHROME P450 FAMILY"/>
    <property type="match status" value="1"/>
</dbReference>
<dbReference type="WBParaSite" id="Csp11.Scaffold410.g1066.t1">
    <property type="protein sequence ID" value="Csp11.Scaffold410.g1066.t1"/>
    <property type="gene ID" value="Csp11.Scaffold410.g1066"/>
</dbReference>
<dbReference type="GO" id="GO:0005506">
    <property type="term" value="F:iron ion binding"/>
    <property type="evidence" value="ECO:0007669"/>
    <property type="project" value="InterPro"/>
</dbReference>
<keyword evidence="3 5" id="KW-0408">Iron</keyword>
<dbReference type="Gene3D" id="1.10.630.10">
    <property type="entry name" value="Cytochrome P450"/>
    <property type="match status" value="1"/>
</dbReference>
<keyword evidence="4" id="KW-0560">Oxidoreductase</keyword>
<dbReference type="Pfam" id="PF00067">
    <property type="entry name" value="p450"/>
    <property type="match status" value="1"/>
</dbReference>
<keyword evidence="5" id="KW-0349">Heme</keyword>
<dbReference type="PRINTS" id="PR00463">
    <property type="entry name" value="EP450I"/>
</dbReference>
<dbReference type="InterPro" id="IPR036396">
    <property type="entry name" value="Cyt_P450_sf"/>
</dbReference>
<keyword evidence="2 5" id="KW-0479">Metal-binding</keyword>
<evidence type="ECO:0000256" key="3">
    <source>
        <dbReference type="ARBA" id="ARBA00023004"/>
    </source>
</evidence>
<comment type="similarity">
    <text evidence="1">Belongs to the cytochrome P450 family.</text>
</comment>
<dbReference type="eggNOG" id="KOG0156">
    <property type="taxonomic scope" value="Eukaryota"/>
</dbReference>
<accession>A0A1I7SZR7</accession>
<dbReference type="AlphaFoldDB" id="A0A1I7SZR7"/>
<dbReference type="GO" id="GO:0006082">
    <property type="term" value="P:organic acid metabolic process"/>
    <property type="evidence" value="ECO:0007669"/>
    <property type="project" value="TreeGrafter"/>
</dbReference>
<evidence type="ECO:0000256" key="5">
    <source>
        <dbReference type="PIRSR" id="PIRSR602401-1"/>
    </source>
</evidence>
<feature type="binding site" description="axial binding residue" evidence="5">
    <location>
        <position position="57"/>
    </location>
    <ligand>
        <name>heme</name>
        <dbReference type="ChEBI" id="CHEBI:30413"/>
    </ligand>
    <ligandPart>
        <name>Fe</name>
        <dbReference type="ChEBI" id="CHEBI:18248"/>
    </ligandPart>
</feature>
<dbReference type="SUPFAM" id="SSF48264">
    <property type="entry name" value="Cytochrome P450"/>
    <property type="match status" value="1"/>
</dbReference>
<name>A0A1I7SZR7_9PELO</name>
<reference evidence="7" key="1">
    <citation type="submission" date="2016-11" db="UniProtKB">
        <authorList>
            <consortium name="WormBaseParasite"/>
        </authorList>
    </citation>
    <scope>IDENTIFICATION</scope>
</reference>